<reference evidence="2" key="1">
    <citation type="submission" date="2023-10" db="EMBL/GenBank/DDBJ databases">
        <title>Screening of Alkalihalophilus pseudofirmusBZ-TG-HK211 and Its Alleviation of Salt Stress on Rapeseed Growth.</title>
        <authorList>
            <person name="Zhao B."/>
            <person name="Guo T."/>
        </authorList>
    </citation>
    <scope>NUCLEOTIDE SEQUENCE</scope>
    <source>
        <strain evidence="2">BZ-TG-HK211</strain>
    </source>
</reference>
<evidence type="ECO:0000259" key="1">
    <source>
        <dbReference type="PROSITE" id="PS51340"/>
    </source>
</evidence>
<dbReference type="GO" id="GO:0030151">
    <property type="term" value="F:molybdenum ion binding"/>
    <property type="evidence" value="ECO:0007669"/>
    <property type="project" value="InterPro"/>
</dbReference>
<feature type="domain" description="MOSC" evidence="1">
    <location>
        <begin position="30"/>
        <end position="164"/>
    </location>
</feature>
<comment type="caution">
    <text evidence="2">The sequence shown here is derived from an EMBL/GenBank/DDBJ whole genome shotgun (WGS) entry which is preliminary data.</text>
</comment>
<dbReference type="InterPro" id="IPR005302">
    <property type="entry name" value="MoCF_Sase_C"/>
</dbReference>
<dbReference type="RefSeq" id="WP_323467397.1">
    <property type="nucleotide sequence ID" value="NZ_CP144224.1"/>
</dbReference>
<organism evidence="2 3">
    <name type="scientific">Alkalihalophilus pseudofirmus</name>
    <name type="common">Bacillus pseudofirmus</name>
    <dbReference type="NCBI Taxonomy" id="79885"/>
    <lineage>
        <taxon>Bacteria</taxon>
        <taxon>Bacillati</taxon>
        <taxon>Bacillota</taxon>
        <taxon>Bacilli</taxon>
        <taxon>Bacillales</taxon>
        <taxon>Bacillaceae</taxon>
        <taxon>Alkalihalophilus</taxon>
    </lineage>
</organism>
<dbReference type="PANTHER" id="PTHR30212:SF4">
    <property type="entry name" value="MOSC DOMAIN-CONTAINING PROTEIN"/>
    <property type="match status" value="1"/>
</dbReference>
<dbReference type="GO" id="GO:0030170">
    <property type="term" value="F:pyridoxal phosphate binding"/>
    <property type="evidence" value="ECO:0007669"/>
    <property type="project" value="InterPro"/>
</dbReference>
<dbReference type="Proteomes" id="UP001285636">
    <property type="component" value="Unassembled WGS sequence"/>
</dbReference>
<dbReference type="Pfam" id="PF03473">
    <property type="entry name" value="MOSC"/>
    <property type="match status" value="1"/>
</dbReference>
<sequence length="214" mass="24468">MSTTIHAIHIGQPREVAHGKQLIKTSIFKEPTDKRVEIHSLGIKGDTQSDLVNHGGVDKALCAYSYDRYSFWEEKLDQPIGYSAFGENITLYGWLEEEVHIGDVFELGSAVVQISQPRHPCYKLGIKHQQPKMPLWVKETGYSGFYFRVLKEGGASVQDDLKRIESYSHNPTVMEVNRCRNNPDATIEELTQMIEIKELASEWIEAFTKKRDQI</sequence>
<gene>
    <name evidence="2" type="ORF">RYX45_16435</name>
</gene>
<dbReference type="InterPro" id="IPR011037">
    <property type="entry name" value="Pyrv_Knase-like_insert_dom_sf"/>
</dbReference>
<dbReference type="InterPro" id="IPR052353">
    <property type="entry name" value="Benzoxazolinone_Detox_Enz"/>
</dbReference>
<dbReference type="EMBL" id="JAWJAY010000004">
    <property type="protein sequence ID" value="MDV2886782.1"/>
    <property type="molecule type" value="Genomic_DNA"/>
</dbReference>
<dbReference type="AlphaFoldDB" id="A0AAJ2U427"/>
<dbReference type="GO" id="GO:0003824">
    <property type="term" value="F:catalytic activity"/>
    <property type="evidence" value="ECO:0007669"/>
    <property type="project" value="InterPro"/>
</dbReference>
<name>A0AAJ2U427_ALKPS</name>
<dbReference type="SUPFAM" id="SSF50800">
    <property type="entry name" value="PK beta-barrel domain-like"/>
    <property type="match status" value="1"/>
</dbReference>
<evidence type="ECO:0000313" key="3">
    <source>
        <dbReference type="Proteomes" id="UP001285636"/>
    </source>
</evidence>
<dbReference type="Gene3D" id="2.40.33.20">
    <property type="entry name" value="PK beta-barrel domain-like"/>
    <property type="match status" value="1"/>
</dbReference>
<dbReference type="PANTHER" id="PTHR30212">
    <property type="entry name" value="PROTEIN YIIM"/>
    <property type="match status" value="1"/>
</dbReference>
<protein>
    <submittedName>
        <fullName evidence="2">MOSC domain-containing protein</fullName>
    </submittedName>
</protein>
<proteinExistence type="predicted"/>
<accession>A0AAJ2U427</accession>
<dbReference type="PROSITE" id="PS51340">
    <property type="entry name" value="MOSC"/>
    <property type="match status" value="1"/>
</dbReference>
<evidence type="ECO:0000313" key="2">
    <source>
        <dbReference type="EMBL" id="MDV2886782.1"/>
    </source>
</evidence>